<dbReference type="AlphaFoldDB" id="A0AAV5LJZ3"/>
<feature type="compositionally biased region" description="Basic and acidic residues" evidence="1">
    <location>
        <begin position="69"/>
        <end position="100"/>
    </location>
</feature>
<gene>
    <name evidence="2" type="ORF">SLEP1_g45721</name>
</gene>
<organism evidence="2 3">
    <name type="scientific">Rubroshorea leprosula</name>
    <dbReference type="NCBI Taxonomy" id="152421"/>
    <lineage>
        <taxon>Eukaryota</taxon>
        <taxon>Viridiplantae</taxon>
        <taxon>Streptophyta</taxon>
        <taxon>Embryophyta</taxon>
        <taxon>Tracheophyta</taxon>
        <taxon>Spermatophyta</taxon>
        <taxon>Magnoliopsida</taxon>
        <taxon>eudicotyledons</taxon>
        <taxon>Gunneridae</taxon>
        <taxon>Pentapetalae</taxon>
        <taxon>rosids</taxon>
        <taxon>malvids</taxon>
        <taxon>Malvales</taxon>
        <taxon>Dipterocarpaceae</taxon>
        <taxon>Rubroshorea</taxon>
    </lineage>
</organism>
<feature type="region of interest" description="Disordered" evidence="1">
    <location>
        <begin position="36"/>
        <end position="100"/>
    </location>
</feature>
<comment type="caution">
    <text evidence="2">The sequence shown here is derived from an EMBL/GenBank/DDBJ whole genome shotgun (WGS) entry which is preliminary data.</text>
</comment>
<evidence type="ECO:0000256" key="1">
    <source>
        <dbReference type="SAM" id="MobiDB-lite"/>
    </source>
</evidence>
<sequence>MNKFQNQSFCPSIGAEIAVRTKRPWKRERILIEPGRRYRDRQSATVRHRTPPWASPSRPPCFLCGLKRSGFEKNPDLGLKEEEERRRERERKNKKKKEEG</sequence>
<evidence type="ECO:0000313" key="2">
    <source>
        <dbReference type="EMBL" id="GKV37726.1"/>
    </source>
</evidence>
<accession>A0AAV5LJZ3</accession>
<name>A0AAV5LJZ3_9ROSI</name>
<protein>
    <submittedName>
        <fullName evidence="2">Uncharacterized protein</fullName>
    </submittedName>
</protein>
<dbReference type="Proteomes" id="UP001054252">
    <property type="component" value="Unassembled WGS sequence"/>
</dbReference>
<proteinExistence type="predicted"/>
<keyword evidence="3" id="KW-1185">Reference proteome</keyword>
<reference evidence="2 3" key="1">
    <citation type="journal article" date="2021" name="Commun. Biol.">
        <title>The genome of Shorea leprosula (Dipterocarpaceae) highlights the ecological relevance of drought in aseasonal tropical rainforests.</title>
        <authorList>
            <person name="Ng K.K.S."/>
            <person name="Kobayashi M.J."/>
            <person name="Fawcett J.A."/>
            <person name="Hatakeyama M."/>
            <person name="Paape T."/>
            <person name="Ng C.H."/>
            <person name="Ang C.C."/>
            <person name="Tnah L.H."/>
            <person name="Lee C.T."/>
            <person name="Nishiyama T."/>
            <person name="Sese J."/>
            <person name="O'Brien M.J."/>
            <person name="Copetti D."/>
            <person name="Mohd Noor M.I."/>
            <person name="Ong R.C."/>
            <person name="Putra M."/>
            <person name="Sireger I.Z."/>
            <person name="Indrioko S."/>
            <person name="Kosugi Y."/>
            <person name="Izuno A."/>
            <person name="Isagi Y."/>
            <person name="Lee S.L."/>
            <person name="Shimizu K.K."/>
        </authorList>
    </citation>
    <scope>NUCLEOTIDE SEQUENCE [LARGE SCALE GENOMIC DNA]</scope>
    <source>
        <strain evidence="2">214</strain>
    </source>
</reference>
<evidence type="ECO:0000313" key="3">
    <source>
        <dbReference type="Proteomes" id="UP001054252"/>
    </source>
</evidence>
<dbReference type="EMBL" id="BPVZ01000124">
    <property type="protein sequence ID" value="GKV37726.1"/>
    <property type="molecule type" value="Genomic_DNA"/>
</dbReference>